<evidence type="ECO:0000313" key="2">
    <source>
        <dbReference type="Proteomes" id="UP001054889"/>
    </source>
</evidence>
<dbReference type="EMBL" id="BQKI01000072">
    <property type="protein sequence ID" value="GJN16213.1"/>
    <property type="molecule type" value="Genomic_DNA"/>
</dbReference>
<dbReference type="Proteomes" id="UP001054889">
    <property type="component" value="Unassembled WGS sequence"/>
</dbReference>
<dbReference type="AlphaFoldDB" id="A0AAV5DYY7"/>
<gene>
    <name evidence="1" type="primary">gb03176</name>
    <name evidence="1" type="ORF">PR202_gb03176</name>
</gene>
<keyword evidence="2" id="KW-1185">Reference proteome</keyword>
<accession>A0AAV5DYY7</accession>
<sequence length="239" mass="26353">MAARDGLMLALNSGGQRINLETDCLELVKMWENRHSECSRISHILELQQVLQSMASSPIKPLDGPGGYLRWKESMLLCAHTLGVAHVLSEDPPTGGEAVSKKKWARDDAICRGHILPTLSDRLLPDYARHATGKSLWEAVARTYDVKTRCVWSKLEEFYFDEGGHFLEQLAHAEALGAAAELSDDAVACLLTPKLPEMVGTGVTLRLGSDKKGMSLVWESARRTMSRIDPVIQSVFGIL</sequence>
<comment type="caution">
    <text evidence="1">The sequence shown here is derived from an EMBL/GenBank/DDBJ whole genome shotgun (WGS) entry which is preliminary data.</text>
</comment>
<reference evidence="1" key="2">
    <citation type="submission" date="2021-12" db="EMBL/GenBank/DDBJ databases">
        <title>Resequencing data analysis of finger millet.</title>
        <authorList>
            <person name="Hatakeyama M."/>
            <person name="Aluri S."/>
            <person name="Balachadran M.T."/>
            <person name="Sivarajan S.R."/>
            <person name="Poveda L."/>
            <person name="Shimizu-Inatsugi R."/>
            <person name="Schlapbach R."/>
            <person name="Sreeman S.M."/>
            <person name="Shimizu K.K."/>
        </authorList>
    </citation>
    <scope>NUCLEOTIDE SEQUENCE</scope>
</reference>
<protein>
    <recommendedName>
        <fullName evidence="3">RNase H type-1 domain-containing protein</fullName>
    </recommendedName>
</protein>
<proteinExistence type="predicted"/>
<evidence type="ECO:0008006" key="3">
    <source>
        <dbReference type="Google" id="ProtNLM"/>
    </source>
</evidence>
<evidence type="ECO:0000313" key="1">
    <source>
        <dbReference type="EMBL" id="GJN16213.1"/>
    </source>
</evidence>
<organism evidence="1 2">
    <name type="scientific">Eleusine coracana subsp. coracana</name>
    <dbReference type="NCBI Taxonomy" id="191504"/>
    <lineage>
        <taxon>Eukaryota</taxon>
        <taxon>Viridiplantae</taxon>
        <taxon>Streptophyta</taxon>
        <taxon>Embryophyta</taxon>
        <taxon>Tracheophyta</taxon>
        <taxon>Spermatophyta</taxon>
        <taxon>Magnoliopsida</taxon>
        <taxon>Liliopsida</taxon>
        <taxon>Poales</taxon>
        <taxon>Poaceae</taxon>
        <taxon>PACMAD clade</taxon>
        <taxon>Chloridoideae</taxon>
        <taxon>Cynodonteae</taxon>
        <taxon>Eleusininae</taxon>
        <taxon>Eleusine</taxon>
    </lineage>
</organism>
<reference evidence="1" key="1">
    <citation type="journal article" date="2018" name="DNA Res.">
        <title>Multiple hybrid de novo genome assembly of finger millet, an orphan allotetraploid crop.</title>
        <authorList>
            <person name="Hatakeyama M."/>
            <person name="Aluri S."/>
            <person name="Balachadran M.T."/>
            <person name="Sivarajan S.R."/>
            <person name="Patrignani A."/>
            <person name="Gruter S."/>
            <person name="Poveda L."/>
            <person name="Shimizu-Inatsugi R."/>
            <person name="Baeten J."/>
            <person name="Francoijs K.J."/>
            <person name="Nataraja K.N."/>
            <person name="Reddy Y.A.N."/>
            <person name="Phadnis S."/>
            <person name="Ravikumar R.L."/>
            <person name="Schlapbach R."/>
            <person name="Sreeman S.M."/>
            <person name="Shimizu K.K."/>
        </authorList>
    </citation>
    <scope>NUCLEOTIDE SEQUENCE</scope>
</reference>
<name>A0AAV5DYY7_ELECO</name>